<reference evidence="2 3" key="1">
    <citation type="submission" date="2017-07" db="EMBL/GenBank/DDBJ databases">
        <title>Flavobacterium cyanobacteriorum sp. nov., isolated from cyanobacterial aggregates in a eutrophic lake.</title>
        <authorList>
            <person name="Cai H."/>
        </authorList>
    </citation>
    <scope>NUCLEOTIDE SEQUENCE [LARGE SCALE GENOMIC DNA]</scope>
    <source>
        <strain evidence="2 3">TH167</strain>
    </source>
</reference>
<keyword evidence="3" id="KW-1185">Reference proteome</keyword>
<organism evidence="2 3">
    <name type="scientific">Flavobacterium aurantiibacter</name>
    <dbReference type="NCBI Taxonomy" id="2023067"/>
    <lineage>
        <taxon>Bacteria</taxon>
        <taxon>Pseudomonadati</taxon>
        <taxon>Bacteroidota</taxon>
        <taxon>Flavobacteriia</taxon>
        <taxon>Flavobacteriales</taxon>
        <taxon>Flavobacteriaceae</taxon>
        <taxon>Flavobacterium</taxon>
    </lineage>
</organism>
<dbReference type="AlphaFoldDB" id="A0A255ZX84"/>
<protein>
    <submittedName>
        <fullName evidence="2">Uncharacterized protein</fullName>
    </submittedName>
</protein>
<name>A0A255ZX84_9FLAO</name>
<comment type="caution">
    <text evidence="2">The sequence shown here is derived from an EMBL/GenBank/DDBJ whole genome shotgun (WGS) entry which is preliminary data.</text>
</comment>
<dbReference type="RefSeq" id="WP_094485654.1">
    <property type="nucleotide sequence ID" value="NZ_NOXX01000170.1"/>
</dbReference>
<evidence type="ECO:0000313" key="2">
    <source>
        <dbReference type="EMBL" id="OYQ46103.1"/>
    </source>
</evidence>
<feature type="signal peptide" evidence="1">
    <location>
        <begin position="1"/>
        <end position="27"/>
    </location>
</feature>
<dbReference type="PROSITE" id="PS51257">
    <property type="entry name" value="PROKAR_LIPOPROTEIN"/>
    <property type="match status" value="1"/>
</dbReference>
<dbReference type="EMBL" id="NOXX01000170">
    <property type="protein sequence ID" value="OYQ46103.1"/>
    <property type="molecule type" value="Genomic_DNA"/>
</dbReference>
<feature type="chain" id="PRO_5013078455" evidence="1">
    <location>
        <begin position="28"/>
        <end position="231"/>
    </location>
</feature>
<keyword evidence="1" id="KW-0732">Signal</keyword>
<gene>
    <name evidence="2" type="ORF">CHX27_04940</name>
</gene>
<proteinExistence type="predicted"/>
<sequence length="231" mass="25554">MKNKIFSIALSLTVLFSLIITSCSSDGDVSSKSDAKILLREEKPVISAENLELLKQQALREYLTLNLNEALFEPRANLQSVYDKLLPYERENLSSLNLPTILGSDYNADYFDKLNEFLAFSARIANSELFYRDSSIQSRERTLGDILLFVLENGYQATVSSCGPGYAPCVRTAERNHKIRMQQATLTAVISTAISFGAGGPGATAGWVIAMIYSGIQYDSDMQDCWESNGC</sequence>
<dbReference type="Proteomes" id="UP000216035">
    <property type="component" value="Unassembled WGS sequence"/>
</dbReference>
<accession>A0A255ZX84</accession>
<evidence type="ECO:0000256" key="1">
    <source>
        <dbReference type="SAM" id="SignalP"/>
    </source>
</evidence>
<evidence type="ECO:0000313" key="3">
    <source>
        <dbReference type="Proteomes" id="UP000216035"/>
    </source>
</evidence>